<gene>
    <name evidence="1" type="ORF">NARC_130114</name>
</gene>
<dbReference type="AlphaFoldDB" id="A0A557ST57"/>
<keyword evidence="2" id="KW-1185">Reference proteome</keyword>
<reference evidence="1 2" key="1">
    <citation type="journal article" date="2019" name="Front. Microbiol.">
        <title>Ammonia Oxidation by the Arctic Terrestrial Thaumarchaeote Candidatus Nitrosocosmicus arcticus Is Stimulated by Increasing Temperatures.</title>
        <authorList>
            <person name="Alves R.J.E."/>
            <person name="Kerou M."/>
            <person name="Zappe A."/>
            <person name="Bittner R."/>
            <person name="Abby S.S."/>
            <person name="Schmidt H.A."/>
            <person name="Pfeifer K."/>
            <person name="Schleper C."/>
        </authorList>
    </citation>
    <scope>NUCLEOTIDE SEQUENCE [LARGE SCALE GENOMIC DNA]</scope>
    <source>
        <strain evidence="1 2">Kfb</strain>
    </source>
</reference>
<dbReference type="OrthoDB" id="9657at2157"/>
<accession>A0A557ST57</accession>
<evidence type="ECO:0000313" key="1">
    <source>
        <dbReference type="EMBL" id="TVP39775.1"/>
    </source>
</evidence>
<dbReference type="EMBL" id="VOAH01000013">
    <property type="protein sequence ID" value="TVP39775.1"/>
    <property type="molecule type" value="Genomic_DNA"/>
</dbReference>
<protein>
    <recommendedName>
        <fullName evidence="3">Roadblock/LAMTOR2 domain-containing protein</fullName>
    </recommendedName>
</protein>
<evidence type="ECO:0008006" key="3">
    <source>
        <dbReference type="Google" id="ProtNLM"/>
    </source>
</evidence>
<dbReference type="RefSeq" id="WP_144733233.1">
    <property type="nucleotide sequence ID" value="NZ_ML675588.1"/>
</dbReference>
<organism evidence="1 2">
    <name type="scientific">Candidatus Nitrosocosmicus arcticus</name>
    <dbReference type="NCBI Taxonomy" id="2035267"/>
    <lineage>
        <taxon>Archaea</taxon>
        <taxon>Nitrososphaerota</taxon>
        <taxon>Nitrososphaeria</taxon>
        <taxon>Nitrososphaerales</taxon>
        <taxon>Nitrososphaeraceae</taxon>
        <taxon>Candidatus Nitrosocosmicus</taxon>
    </lineage>
</organism>
<comment type="caution">
    <text evidence="1">The sequence shown here is derived from an EMBL/GenBank/DDBJ whole genome shotgun (WGS) entry which is preliminary data.</text>
</comment>
<sequence length="138" mass="16180">MEKYVTEFKNLCNEIVEIDSRIRFIGVADKHGIILTTAERKGIIPLLSDEETEQYAITASTRQYTRLRWQDILGKLNYTCSLYEKILRVTIPITNQKNRLEYLLIFTLDPHTDDFDNLIMEKIIPLITGFYSKLFKVS</sequence>
<dbReference type="Proteomes" id="UP000315289">
    <property type="component" value="Unassembled WGS sequence"/>
</dbReference>
<name>A0A557ST57_9ARCH</name>
<proteinExistence type="predicted"/>
<evidence type="ECO:0000313" key="2">
    <source>
        <dbReference type="Proteomes" id="UP000315289"/>
    </source>
</evidence>